<dbReference type="EMBL" id="CAJOAY010000129">
    <property type="protein sequence ID" value="CAF3551290.1"/>
    <property type="molecule type" value="Genomic_DNA"/>
</dbReference>
<evidence type="ECO:0000313" key="5">
    <source>
        <dbReference type="EMBL" id="CAF3551290.1"/>
    </source>
</evidence>
<feature type="compositionally biased region" description="Low complexity" evidence="1">
    <location>
        <begin position="20"/>
        <end position="34"/>
    </location>
</feature>
<organism evidence="7 8">
    <name type="scientific">Adineta steineri</name>
    <dbReference type="NCBI Taxonomy" id="433720"/>
    <lineage>
        <taxon>Eukaryota</taxon>
        <taxon>Metazoa</taxon>
        <taxon>Spiralia</taxon>
        <taxon>Gnathifera</taxon>
        <taxon>Rotifera</taxon>
        <taxon>Eurotatoria</taxon>
        <taxon>Bdelloidea</taxon>
        <taxon>Adinetida</taxon>
        <taxon>Adinetidae</taxon>
        <taxon>Adineta</taxon>
    </lineage>
</organism>
<protein>
    <submittedName>
        <fullName evidence="7">Uncharacterized protein</fullName>
    </submittedName>
</protein>
<evidence type="ECO:0000313" key="4">
    <source>
        <dbReference type="EMBL" id="CAF1206551.1"/>
    </source>
</evidence>
<feature type="region of interest" description="Disordered" evidence="1">
    <location>
        <begin position="1"/>
        <end position="36"/>
    </location>
</feature>
<dbReference type="Proteomes" id="UP000663891">
    <property type="component" value="Unassembled WGS sequence"/>
</dbReference>
<dbReference type="Proteomes" id="UP000663845">
    <property type="component" value="Unassembled WGS sequence"/>
</dbReference>
<dbReference type="EMBL" id="CAJNOG010000143">
    <property type="protein sequence ID" value="CAF1003814.1"/>
    <property type="molecule type" value="Genomic_DNA"/>
</dbReference>
<dbReference type="EMBL" id="CAJOAZ010001563">
    <property type="protein sequence ID" value="CAF3829867.1"/>
    <property type="molecule type" value="Genomic_DNA"/>
</dbReference>
<dbReference type="AlphaFoldDB" id="A0A819KC69"/>
<dbReference type="EMBL" id="CAJNOE010000129">
    <property type="protein sequence ID" value="CAF0954009.1"/>
    <property type="molecule type" value="Genomic_DNA"/>
</dbReference>
<evidence type="ECO:0000313" key="2">
    <source>
        <dbReference type="EMBL" id="CAF0954009.1"/>
    </source>
</evidence>
<accession>A0A819KC69</accession>
<comment type="caution">
    <text evidence="7">The sequence shown here is derived from an EMBL/GenBank/DDBJ whole genome shotgun (WGS) entry which is preliminary data.</text>
</comment>
<evidence type="ECO:0000313" key="7">
    <source>
        <dbReference type="EMBL" id="CAF3946614.1"/>
    </source>
</evidence>
<dbReference type="EMBL" id="CAJNON010000340">
    <property type="protein sequence ID" value="CAF1206551.1"/>
    <property type="molecule type" value="Genomic_DNA"/>
</dbReference>
<evidence type="ECO:0000313" key="6">
    <source>
        <dbReference type="EMBL" id="CAF3829867.1"/>
    </source>
</evidence>
<evidence type="ECO:0000313" key="3">
    <source>
        <dbReference type="EMBL" id="CAF1003814.1"/>
    </source>
</evidence>
<dbReference type="Proteomes" id="UP000663844">
    <property type="component" value="Unassembled WGS sequence"/>
</dbReference>
<evidence type="ECO:0000313" key="8">
    <source>
        <dbReference type="Proteomes" id="UP000663868"/>
    </source>
</evidence>
<reference evidence="7" key="1">
    <citation type="submission" date="2021-02" db="EMBL/GenBank/DDBJ databases">
        <authorList>
            <person name="Nowell W R."/>
        </authorList>
    </citation>
    <scope>NUCLEOTIDE SEQUENCE</scope>
</reference>
<dbReference type="Proteomes" id="UP000663860">
    <property type="component" value="Unassembled WGS sequence"/>
</dbReference>
<feature type="compositionally biased region" description="Basic residues" evidence="1">
    <location>
        <begin position="1"/>
        <end position="10"/>
    </location>
</feature>
<dbReference type="Proteomes" id="UP000663881">
    <property type="component" value="Unassembled WGS sequence"/>
</dbReference>
<dbReference type="EMBL" id="CAJOBB010002191">
    <property type="protein sequence ID" value="CAF3946614.1"/>
    <property type="molecule type" value="Genomic_DNA"/>
</dbReference>
<gene>
    <name evidence="2" type="ORF">IZO911_LOCUS15169</name>
    <name evidence="3" type="ORF">JYZ213_LOCUS16147</name>
    <name evidence="7" type="ORF">KXQ929_LOCUS25359</name>
    <name evidence="5" type="ORF">OKA104_LOCUS4105</name>
    <name evidence="6" type="ORF">OXD698_LOCUS19988</name>
    <name evidence="4" type="ORF">VCS650_LOCUS25939</name>
</gene>
<dbReference type="Proteomes" id="UP000663868">
    <property type="component" value="Unassembled WGS sequence"/>
</dbReference>
<proteinExistence type="predicted"/>
<sequence>MSRKQSKHRSTSISSALIYTKQKQQQTNTKSKTSILTQQKVTSEVISNSDYKQQQHNTNIPAIHVHNPVNSHQLG</sequence>
<name>A0A819KC69_9BILA</name>
<evidence type="ECO:0000256" key="1">
    <source>
        <dbReference type="SAM" id="MobiDB-lite"/>
    </source>
</evidence>